<evidence type="ECO:0000313" key="4">
    <source>
        <dbReference type="EMBL" id="GAQ25237.1"/>
    </source>
</evidence>
<dbReference type="InterPro" id="IPR001119">
    <property type="entry name" value="SLH_dom"/>
</dbReference>
<dbReference type="EMBL" id="DF977001">
    <property type="protein sequence ID" value="GAQ25237.1"/>
    <property type="molecule type" value="Genomic_DNA"/>
</dbReference>
<sequence length="712" mass="80826">MRKRVFSTIIALVFMLSILSPGAASAQTAISQEKAIEIIKNLFDTSIYDQFNINYNEIDENKNVWELNWSQSKEAYGSLSASVDSDTGNILSIYMYRGYDSGRTTSGIPKYTKNQALEIAQNYAKKIQPSEFAKTKLTESKGAVYPTKNYSESYFFNFIRTEGNIPVENNYINVEVDGYTGDILSYSFNWCWDPLPSAANLILPEDAEKIFKTNDKLGLKLVYKRYFDYSTKKEDIKLVYVLNSERFLIDAVTGEIIDDRYYDFYGAGAGEKSAQAGYDTSLTPAESKEVEITKNCISKDEAINIVKNYITIPSDYKQKTANLYEIYDDPGQKIWNISWQKTDENGDISGTIYASVNALTKELLSFDIYDDSRWSQEFKQNYDRAAAQKKAEEFLQNFQPSRFKNVKLEDIDTNIDESEKAREHYFVYTRIVNEIPYNANGFNITVDSQSGQIVSYRMDWHERVFPDPTGVIPKDKAQEQFLKKVGLELVYAYLYNPKEEDAGNYKLVYKPKDADSYTFDAFDFTPLDYSGKPVKEEVATSFTDIKGHWAEKDIQLLIDLGVIECSEDKFLPDKNITEGEFVKFLLLAKNQNIPDDALMKSSDADDIQPYIDLALKLGWIKPNEIDAKRLISREKAAALVVRAMGLEKAASLSDIYKDIAADSTSITADYKGHVTLALGLKLMSCENDKFSPSGSVTRAEAAAILVRMLRNQ</sequence>
<proteinExistence type="predicted"/>
<keyword evidence="2" id="KW-0732">Signal</keyword>
<feature type="domain" description="SLH" evidence="3">
    <location>
        <begin position="537"/>
        <end position="599"/>
    </location>
</feature>
<dbReference type="RefSeq" id="WP_059032640.1">
    <property type="nucleotide sequence ID" value="NZ_DF977001.1"/>
</dbReference>
<gene>
    <name evidence="4" type="ORF">TSYNT_7255</name>
</gene>
<feature type="signal peptide" evidence="2">
    <location>
        <begin position="1"/>
        <end position="26"/>
    </location>
</feature>
<protein>
    <submittedName>
        <fullName evidence="4">S-layer homology domain-containing protein</fullName>
    </submittedName>
</protein>
<dbReference type="InterPro" id="IPR032599">
    <property type="entry name" value="YcdB/YcdC_rep_domain"/>
</dbReference>
<accession>A0A0U9HEL1</accession>
<evidence type="ECO:0000256" key="2">
    <source>
        <dbReference type="SAM" id="SignalP"/>
    </source>
</evidence>
<dbReference type="AlphaFoldDB" id="A0A0U9HEL1"/>
<evidence type="ECO:0000259" key="3">
    <source>
        <dbReference type="PROSITE" id="PS51272"/>
    </source>
</evidence>
<dbReference type="Pfam" id="PF16244">
    <property type="entry name" value="DUF4901"/>
    <property type="match status" value="2"/>
</dbReference>
<dbReference type="Pfam" id="PF00395">
    <property type="entry name" value="SLH"/>
    <property type="match status" value="2"/>
</dbReference>
<dbReference type="OrthoDB" id="2473368at2"/>
<name>A0A0U9HEL1_9FIRM</name>
<organism evidence="4">
    <name type="scientific">Tepidanaerobacter syntrophicus</name>
    <dbReference type="NCBI Taxonomy" id="224999"/>
    <lineage>
        <taxon>Bacteria</taxon>
        <taxon>Bacillati</taxon>
        <taxon>Bacillota</taxon>
        <taxon>Clostridia</taxon>
        <taxon>Thermosediminibacterales</taxon>
        <taxon>Tepidanaerobacteraceae</taxon>
        <taxon>Tepidanaerobacter</taxon>
    </lineage>
</organism>
<dbReference type="Proteomes" id="UP000062160">
    <property type="component" value="Unassembled WGS sequence"/>
</dbReference>
<dbReference type="PROSITE" id="PS51272">
    <property type="entry name" value="SLH"/>
    <property type="match status" value="2"/>
</dbReference>
<keyword evidence="5" id="KW-1185">Reference proteome</keyword>
<evidence type="ECO:0000313" key="5">
    <source>
        <dbReference type="Proteomes" id="UP000062160"/>
    </source>
</evidence>
<dbReference type="STRING" id="224999.GCA_001485475_01252"/>
<evidence type="ECO:0000256" key="1">
    <source>
        <dbReference type="ARBA" id="ARBA00022737"/>
    </source>
</evidence>
<feature type="domain" description="SLH" evidence="3">
    <location>
        <begin position="657"/>
        <end position="712"/>
    </location>
</feature>
<reference evidence="4" key="1">
    <citation type="journal article" date="2016" name="Genome Announc.">
        <title>Draft Genome Sequence of the Syntrophic Lactate-Degrading Bacterium Tepidanaerobacter syntrophicus JLT.</title>
        <authorList>
            <person name="Matsuura N."/>
            <person name="Ohashi A."/>
            <person name="Tourlousse D.M."/>
            <person name="Sekiguchi Y."/>
        </authorList>
    </citation>
    <scope>NUCLEOTIDE SEQUENCE [LARGE SCALE GENOMIC DNA]</scope>
    <source>
        <strain evidence="4">JL</strain>
    </source>
</reference>
<feature type="chain" id="PRO_5006864875" evidence="2">
    <location>
        <begin position="27"/>
        <end position="712"/>
    </location>
</feature>
<keyword evidence="1" id="KW-0677">Repeat</keyword>